<sequence length="253" mass="28209">MNTSINFILQGKGGVGKSFATSILSQYFIDEKQLENVVVADTDPVNTTTAKVKRLNAEIIKIVENNNIVQSKFDSMFESILEGGNINFVIDNGASTFLPLLQYFDDNCVMDMFNEVEQDVYIHTIIVGGQAQADTIEGFENIVKLVKGTKVKIIVWINEFQGEPILSGKHITETNFFEKNKDVIAGAILIKDRKSDAFDTDIKKLTANSMTLTEALESKEFGLMAKSRLKRVFNDVYVQLDAIYDPESVEANA</sequence>
<dbReference type="AlphaFoldDB" id="A0A223HH28"/>
<accession>A0A6M6ZAM0</accession>
<proteinExistence type="predicted"/>
<protein>
    <submittedName>
        <fullName evidence="2">Conjugal transfer protein TraL</fullName>
    </submittedName>
</protein>
<evidence type="ECO:0000313" key="2">
    <source>
        <dbReference type="EMBL" id="AST49294.1"/>
    </source>
</evidence>
<dbReference type="Pfam" id="PF01656">
    <property type="entry name" value="CbiA"/>
    <property type="match status" value="1"/>
</dbReference>
<dbReference type="SUPFAM" id="SSF52540">
    <property type="entry name" value="P-loop containing nucleoside triphosphate hydrolases"/>
    <property type="match status" value="1"/>
</dbReference>
<reference evidence="2" key="1">
    <citation type="submission" date="2017-08" db="EMBL/GenBank/DDBJ databases">
        <authorList>
            <person name="de Groot N.N."/>
        </authorList>
    </citation>
    <scope>NUCLEOTIDE SEQUENCE</scope>
    <source>
        <strain evidence="2">FRIK2069</strain>
        <plasmid evidence="2">p35K</plasmid>
    </source>
</reference>
<feature type="domain" description="CobQ/CobB/MinD/ParA nucleotide binding" evidence="1">
    <location>
        <begin position="8"/>
        <end position="180"/>
    </location>
</feature>
<dbReference type="EMBL" id="CP022728">
    <property type="protein sequence ID" value="AST49294.1"/>
    <property type="molecule type" value="Genomic_DNA"/>
</dbReference>
<geneLocation type="plasmid" evidence="2">
    <name>p35K</name>
</geneLocation>
<keyword evidence="2" id="KW-0614">Plasmid</keyword>
<dbReference type="InterPro" id="IPR027417">
    <property type="entry name" value="P-loop_NTPase"/>
</dbReference>
<evidence type="ECO:0000259" key="1">
    <source>
        <dbReference type="Pfam" id="PF01656"/>
    </source>
</evidence>
<organism evidence="2">
    <name type="scientific">Escherichia coli O157:H7</name>
    <dbReference type="NCBI Taxonomy" id="83334"/>
    <lineage>
        <taxon>Bacteria</taxon>
        <taxon>Pseudomonadati</taxon>
        <taxon>Pseudomonadota</taxon>
        <taxon>Gammaproteobacteria</taxon>
        <taxon>Enterobacterales</taxon>
        <taxon>Enterobacteriaceae</taxon>
        <taxon>Escherichia</taxon>
    </lineage>
</organism>
<dbReference type="Gene3D" id="3.40.50.300">
    <property type="entry name" value="P-loop containing nucleotide triphosphate hydrolases"/>
    <property type="match status" value="1"/>
</dbReference>
<dbReference type="RefSeq" id="WP_001097938.1">
    <property type="nucleotide sequence ID" value="NZ_CP015845.2"/>
</dbReference>
<accession>A0A223HH28</accession>
<name>A0A223HH28_ECO57</name>
<dbReference type="InterPro" id="IPR002586">
    <property type="entry name" value="CobQ/CobB/MinD/ParA_Nub-bd_dom"/>
</dbReference>
<gene>
    <name evidence="2" type="ORF">A8V30_32490</name>
</gene>